<keyword evidence="4" id="KW-1185">Reference proteome</keyword>
<evidence type="ECO:0000256" key="2">
    <source>
        <dbReference type="SAM" id="MobiDB-lite"/>
    </source>
</evidence>
<feature type="coiled-coil region" evidence="1">
    <location>
        <begin position="458"/>
        <end position="499"/>
    </location>
</feature>
<protein>
    <submittedName>
        <fullName evidence="3">Uncharacterized protein</fullName>
    </submittedName>
</protein>
<dbReference type="EMBL" id="QEAN01000281">
    <property type="protein sequence ID" value="TPX41190.1"/>
    <property type="molecule type" value="Genomic_DNA"/>
</dbReference>
<comment type="caution">
    <text evidence="3">The sequence shown here is derived from an EMBL/GenBank/DDBJ whole genome shotgun (WGS) entry which is preliminary data.</text>
</comment>
<evidence type="ECO:0000256" key="1">
    <source>
        <dbReference type="SAM" id="Coils"/>
    </source>
</evidence>
<feature type="compositionally biased region" description="Basic and acidic residues" evidence="2">
    <location>
        <begin position="144"/>
        <end position="167"/>
    </location>
</feature>
<feature type="region of interest" description="Disordered" evidence="2">
    <location>
        <begin position="114"/>
        <end position="167"/>
    </location>
</feature>
<evidence type="ECO:0000313" key="4">
    <source>
        <dbReference type="Proteomes" id="UP000317494"/>
    </source>
</evidence>
<name>A0A507CQ22_9FUNG</name>
<evidence type="ECO:0000313" key="3">
    <source>
        <dbReference type="EMBL" id="TPX41190.1"/>
    </source>
</evidence>
<accession>A0A507CQ22</accession>
<feature type="compositionally biased region" description="Basic and acidic residues" evidence="2">
    <location>
        <begin position="120"/>
        <end position="133"/>
    </location>
</feature>
<organism evidence="3 4">
    <name type="scientific">Synchytrium endobioticum</name>
    <dbReference type="NCBI Taxonomy" id="286115"/>
    <lineage>
        <taxon>Eukaryota</taxon>
        <taxon>Fungi</taxon>
        <taxon>Fungi incertae sedis</taxon>
        <taxon>Chytridiomycota</taxon>
        <taxon>Chytridiomycota incertae sedis</taxon>
        <taxon>Chytridiomycetes</taxon>
        <taxon>Synchytriales</taxon>
        <taxon>Synchytriaceae</taxon>
        <taxon>Synchytrium</taxon>
    </lineage>
</organism>
<proteinExistence type="predicted"/>
<feature type="coiled-coil region" evidence="1">
    <location>
        <begin position="548"/>
        <end position="575"/>
    </location>
</feature>
<dbReference type="AlphaFoldDB" id="A0A507CQ22"/>
<keyword evidence="1" id="KW-0175">Coiled coil</keyword>
<dbReference type="Proteomes" id="UP000317494">
    <property type="component" value="Unassembled WGS sequence"/>
</dbReference>
<dbReference type="VEuPathDB" id="FungiDB:SeMB42_g05682"/>
<sequence>MADWTDKEDSILNRALESAEGDPGNIQYVKVKKQLKSGKTVAEIRERVRYLRALGRRRSFPAIEQRKSSPKTSRAPRRKSDNRDTLRKRVAQKVITKNKEDNALLENVEISENRSTAIRQSRESVDAGRKSLDRPFLLGGDSTKSVKDEEHSDVRTPNKKNKAESRRSIISAERSVERKPLCEPTSLRSNRSAAKAARDKIWEQYGPLRPIPIPEFTKGDSAATPSTLGKRRREETEDVSPASNGAESVRPMKQAKTVNTATATASDSDDEKENVVISDGSYFHCGLTIRPFQPKRRKLEVDETDASKLALIGEDFLDNEATLENRPLRYGSELIHPGSYLFRTLAPTYSLRALADTLVALELSSQSSDALESILEWAQARIPSAKLVFDLLQQAIQSKNGTLNGHPSAKRLYGLRVLSALEAAEYTELTNSHMDMQEAVEEDVYLDDDDPDELASEVQSLEAELARLRSSQSRLEAQRQLLSKQRQEVTNDVKFWERQNDLADNLINQQVSNASNVTVRTISAVSTAVSDGLRLACAASSSAADGRKARFLHQAQEAVAEYEEADDELREAAVSWLPPEWLGLPNETVENGGTVGSWCQSDADFEIRRLRYLYPITERQHIEASLGLESAKARLAALESAALRVESIIEEAHSHSLDTIAIKTKHIQDKTHEILDSQELDTLLAEIADLRIVHPSQSLRLSRQNREQCEMVKNAEKGADMLKKQHAYHALLLGILSLEKETMRSHKAMLLSLQQAVEARHKRCEMMKEIPSLNPTNVNEALKPLLQAKLNCDGAADADQLIRDLKTRVTEKEGRMGTAFTVDIPKSIQEGMDTTRQLMSIVTQFSKSAIPLSAPKEVYELQAQVKDATVELQTRFKETIRTSSKVLK</sequence>
<feature type="region of interest" description="Disordered" evidence="2">
    <location>
        <begin position="209"/>
        <end position="267"/>
    </location>
</feature>
<feature type="region of interest" description="Disordered" evidence="2">
    <location>
        <begin position="59"/>
        <end position="86"/>
    </location>
</feature>
<reference evidence="3 4" key="1">
    <citation type="journal article" date="2019" name="Sci. Rep.">
        <title>Comparative genomics of chytrid fungi reveal insights into the obligate biotrophic and pathogenic lifestyle of Synchytrium endobioticum.</title>
        <authorList>
            <person name="van de Vossenberg B.T.L.H."/>
            <person name="Warris S."/>
            <person name="Nguyen H.D.T."/>
            <person name="van Gent-Pelzer M.P.E."/>
            <person name="Joly D.L."/>
            <person name="van de Geest H.C."/>
            <person name="Bonants P.J.M."/>
            <person name="Smith D.S."/>
            <person name="Levesque C.A."/>
            <person name="van der Lee T.A.J."/>
        </authorList>
    </citation>
    <scope>NUCLEOTIDE SEQUENCE [LARGE SCALE GENOMIC DNA]</scope>
    <source>
        <strain evidence="3 4">MB42</strain>
    </source>
</reference>
<gene>
    <name evidence="3" type="ORF">SeMB42_g05682</name>
</gene>
<feature type="compositionally biased region" description="Polar residues" evidence="2">
    <location>
        <begin position="256"/>
        <end position="266"/>
    </location>
</feature>